<dbReference type="InterPro" id="IPR020094">
    <property type="entry name" value="TruA/RsuA/RluB/E/F_N"/>
</dbReference>
<name>A0A1M6CK95_9FIRM</name>
<comment type="subunit">
    <text evidence="4">Homodimer.</text>
</comment>
<feature type="active site" description="Nucleophile" evidence="4 5">
    <location>
        <position position="54"/>
    </location>
</feature>
<dbReference type="InterPro" id="IPR020095">
    <property type="entry name" value="PsdUridine_synth_TruA_C"/>
</dbReference>
<dbReference type="NCBIfam" id="TIGR00071">
    <property type="entry name" value="hisT_truA"/>
    <property type="match status" value="1"/>
</dbReference>
<proteinExistence type="inferred from homology"/>
<comment type="similarity">
    <text evidence="1 4 7">Belongs to the tRNA pseudouridine synthase TruA family.</text>
</comment>
<feature type="domain" description="Pseudouridine synthase I TruA alpha/beta" evidence="8">
    <location>
        <begin position="145"/>
        <end position="247"/>
    </location>
</feature>
<sequence>MRNIRLKLAYDGTNYHGFQRQDEAHGPTVQGTLESVWARLIEEKITLAMAGRTDAGVHASGQIVNFMTAARIPEEKIPKAFNSLLPRDIRILEAECVADEFNARWSAKWKRYDYLIDNKRVPDIFKRLYASHMPIPLNTDFMQQAAAFLEGRHNFKTFAAAGGDSKRFERTIYRCQVREEDNRLIRVSCVGDGFLYHMVRIIVGTLMEVGKGRTLPGEIPEIIASHDRKRARMIAPAHGLTLVHVNYTDESPFEVFKELFK</sequence>
<dbReference type="GO" id="GO:0160147">
    <property type="term" value="F:tRNA pseudouridine(38-40) synthase activity"/>
    <property type="evidence" value="ECO:0007669"/>
    <property type="project" value="UniProtKB-EC"/>
</dbReference>
<dbReference type="InterPro" id="IPR020097">
    <property type="entry name" value="PsdUridine_synth_TruA_a/b_dom"/>
</dbReference>
<evidence type="ECO:0000256" key="2">
    <source>
        <dbReference type="ARBA" id="ARBA00022694"/>
    </source>
</evidence>
<dbReference type="RefSeq" id="WP_200797967.1">
    <property type="nucleotide sequence ID" value="NZ_FQXJ01000021.1"/>
</dbReference>
<dbReference type="Proteomes" id="UP000183954">
    <property type="component" value="Unassembled WGS sequence"/>
</dbReference>
<dbReference type="CDD" id="cd02570">
    <property type="entry name" value="PseudoU_synth_EcTruA"/>
    <property type="match status" value="1"/>
</dbReference>
<dbReference type="GO" id="GO:0031119">
    <property type="term" value="P:tRNA pseudouridine synthesis"/>
    <property type="evidence" value="ECO:0007669"/>
    <property type="project" value="UniProtKB-UniRule"/>
</dbReference>
<feature type="binding site" evidence="4 6">
    <location>
        <position position="112"/>
    </location>
    <ligand>
        <name>substrate</name>
    </ligand>
</feature>
<keyword evidence="10" id="KW-1185">Reference proteome</keyword>
<evidence type="ECO:0000256" key="1">
    <source>
        <dbReference type="ARBA" id="ARBA00009375"/>
    </source>
</evidence>
<dbReference type="InterPro" id="IPR020103">
    <property type="entry name" value="PsdUridine_synth_cat_dom_sf"/>
</dbReference>
<gene>
    <name evidence="4" type="primary">truA</name>
    <name evidence="9" type="ORF">SAMN02746098_04360</name>
</gene>
<comment type="function">
    <text evidence="4">Formation of pseudouridine at positions 38, 39 and 40 in the anticodon stem and loop of transfer RNAs.</text>
</comment>
<accession>A0A1M6CK95</accession>
<keyword evidence="2 4" id="KW-0819">tRNA processing</keyword>
<dbReference type="AlphaFoldDB" id="A0A1M6CK95"/>
<dbReference type="GO" id="GO:0003723">
    <property type="term" value="F:RNA binding"/>
    <property type="evidence" value="ECO:0007669"/>
    <property type="project" value="InterPro"/>
</dbReference>
<protein>
    <recommendedName>
        <fullName evidence="4">tRNA pseudouridine synthase A</fullName>
        <ecNumber evidence="4">5.4.99.12</ecNumber>
    </recommendedName>
    <alternativeName>
        <fullName evidence="4">tRNA pseudouridine(38-40) synthase</fullName>
    </alternativeName>
    <alternativeName>
        <fullName evidence="4">tRNA pseudouridylate synthase I</fullName>
    </alternativeName>
    <alternativeName>
        <fullName evidence="4">tRNA-uridine isomerase I</fullName>
    </alternativeName>
</protein>
<dbReference type="STRING" id="1121420.SAMN02746098_04360"/>
<reference evidence="10" key="1">
    <citation type="submission" date="2016-11" db="EMBL/GenBank/DDBJ databases">
        <authorList>
            <person name="Varghese N."/>
            <person name="Submissions S."/>
        </authorList>
    </citation>
    <scope>NUCLEOTIDE SEQUENCE [LARGE SCALE GENOMIC DNA]</scope>
    <source>
        <strain evidence="10">DSM 15449</strain>
    </source>
</reference>
<evidence type="ECO:0000313" key="9">
    <source>
        <dbReference type="EMBL" id="SHI61440.1"/>
    </source>
</evidence>
<evidence type="ECO:0000256" key="5">
    <source>
        <dbReference type="PIRSR" id="PIRSR001430-1"/>
    </source>
</evidence>
<evidence type="ECO:0000256" key="7">
    <source>
        <dbReference type="RuleBase" id="RU003792"/>
    </source>
</evidence>
<dbReference type="EC" id="5.4.99.12" evidence="4"/>
<evidence type="ECO:0000259" key="8">
    <source>
        <dbReference type="Pfam" id="PF01416"/>
    </source>
</evidence>
<dbReference type="InterPro" id="IPR001406">
    <property type="entry name" value="PsdUridine_synth_TruA"/>
</dbReference>
<evidence type="ECO:0000313" key="10">
    <source>
        <dbReference type="Proteomes" id="UP000183954"/>
    </source>
</evidence>
<dbReference type="Gene3D" id="3.30.70.660">
    <property type="entry name" value="Pseudouridine synthase I, catalytic domain, C-terminal subdomain"/>
    <property type="match status" value="1"/>
</dbReference>
<comment type="catalytic activity">
    <reaction evidence="4 7">
        <text>uridine(38/39/40) in tRNA = pseudouridine(38/39/40) in tRNA</text>
        <dbReference type="Rhea" id="RHEA:22376"/>
        <dbReference type="Rhea" id="RHEA-COMP:10085"/>
        <dbReference type="Rhea" id="RHEA-COMP:10087"/>
        <dbReference type="ChEBI" id="CHEBI:65314"/>
        <dbReference type="ChEBI" id="CHEBI:65315"/>
        <dbReference type="EC" id="5.4.99.12"/>
    </reaction>
</comment>
<dbReference type="HAMAP" id="MF_00171">
    <property type="entry name" value="TruA"/>
    <property type="match status" value="1"/>
</dbReference>
<dbReference type="Pfam" id="PF01416">
    <property type="entry name" value="PseudoU_synth_1"/>
    <property type="match status" value="2"/>
</dbReference>
<dbReference type="FunFam" id="3.30.70.580:FF:000001">
    <property type="entry name" value="tRNA pseudouridine synthase A"/>
    <property type="match status" value="1"/>
</dbReference>
<evidence type="ECO:0000256" key="3">
    <source>
        <dbReference type="ARBA" id="ARBA00023235"/>
    </source>
</evidence>
<dbReference type="Gene3D" id="3.30.70.580">
    <property type="entry name" value="Pseudouridine synthase I, catalytic domain, N-terminal subdomain"/>
    <property type="match status" value="1"/>
</dbReference>
<dbReference type="PANTHER" id="PTHR11142:SF0">
    <property type="entry name" value="TRNA PSEUDOURIDINE SYNTHASE-LIKE 1"/>
    <property type="match status" value="1"/>
</dbReference>
<dbReference type="SUPFAM" id="SSF55120">
    <property type="entry name" value="Pseudouridine synthase"/>
    <property type="match status" value="1"/>
</dbReference>
<dbReference type="EMBL" id="FQXJ01000021">
    <property type="protein sequence ID" value="SHI61440.1"/>
    <property type="molecule type" value="Genomic_DNA"/>
</dbReference>
<evidence type="ECO:0000256" key="6">
    <source>
        <dbReference type="PIRSR" id="PIRSR001430-2"/>
    </source>
</evidence>
<keyword evidence="3 4" id="KW-0413">Isomerase</keyword>
<dbReference type="PANTHER" id="PTHR11142">
    <property type="entry name" value="PSEUDOURIDYLATE SYNTHASE"/>
    <property type="match status" value="1"/>
</dbReference>
<organism evidence="9 10">
    <name type="scientific">Desulfosporosinus lacus DSM 15449</name>
    <dbReference type="NCBI Taxonomy" id="1121420"/>
    <lineage>
        <taxon>Bacteria</taxon>
        <taxon>Bacillati</taxon>
        <taxon>Bacillota</taxon>
        <taxon>Clostridia</taxon>
        <taxon>Eubacteriales</taxon>
        <taxon>Desulfitobacteriaceae</taxon>
        <taxon>Desulfosporosinus</taxon>
    </lineage>
</organism>
<evidence type="ECO:0000256" key="4">
    <source>
        <dbReference type="HAMAP-Rule" id="MF_00171"/>
    </source>
</evidence>
<dbReference type="PIRSF" id="PIRSF001430">
    <property type="entry name" value="tRNA_psdUrid_synth"/>
    <property type="match status" value="1"/>
</dbReference>
<comment type="caution">
    <text evidence="4">Lacks conserved residue(s) required for the propagation of feature annotation.</text>
</comment>
<feature type="domain" description="Pseudouridine synthase I TruA alpha/beta" evidence="8">
    <location>
        <begin position="9"/>
        <end position="104"/>
    </location>
</feature>